<dbReference type="FunFam" id="3.90.226.10:FF:000029">
    <property type="entry name" value="Peptidase, S41 family"/>
    <property type="match status" value="1"/>
</dbReference>
<dbReference type="AlphaFoldDB" id="A8F0Y6"/>
<dbReference type="Gene3D" id="3.90.226.10">
    <property type="entry name" value="2-enoyl-CoA Hydratase, Chain A, domain 1"/>
    <property type="match status" value="1"/>
</dbReference>
<keyword evidence="4 5" id="KW-0720">Serine protease</keyword>
<dbReference type="InterPro" id="IPR036034">
    <property type="entry name" value="PDZ_sf"/>
</dbReference>
<dbReference type="PANTHER" id="PTHR32060:SF30">
    <property type="entry name" value="CARBOXY-TERMINAL PROCESSING PROTEASE CTPA"/>
    <property type="match status" value="1"/>
</dbReference>
<evidence type="ECO:0000256" key="7">
    <source>
        <dbReference type="SAM" id="Phobius"/>
    </source>
</evidence>
<dbReference type="SUPFAM" id="SSF52096">
    <property type="entry name" value="ClpP/crotonase"/>
    <property type="match status" value="1"/>
</dbReference>
<dbReference type="Gene3D" id="3.30.750.44">
    <property type="match status" value="1"/>
</dbReference>
<reference evidence="10 11" key="1">
    <citation type="journal article" date="2007" name="Genome Res.">
        <title>Lateral gene transfer between obligate intracellular bacteria: evidence from the Rickettsia massiliae genome.</title>
        <authorList>
            <person name="Blanc G."/>
            <person name="Ogata H."/>
            <person name="Robert C."/>
            <person name="Audic S."/>
            <person name="Claverie J.-M."/>
            <person name="Raoult D."/>
        </authorList>
    </citation>
    <scope>NUCLEOTIDE SEQUENCE [LARGE SCALE GENOMIC DNA]</scope>
    <source>
        <strain evidence="11">Mtu5</strain>
    </source>
</reference>
<dbReference type="Proteomes" id="UP000001311">
    <property type="component" value="Chromosome"/>
</dbReference>
<keyword evidence="7" id="KW-0472">Membrane</keyword>
<evidence type="ECO:0000313" key="11">
    <source>
        <dbReference type="Proteomes" id="UP000001311"/>
    </source>
</evidence>
<dbReference type="NCBIfam" id="TIGR00225">
    <property type="entry name" value="prc"/>
    <property type="match status" value="1"/>
</dbReference>
<dbReference type="PANTHER" id="PTHR32060">
    <property type="entry name" value="TAIL-SPECIFIC PROTEASE"/>
    <property type="match status" value="1"/>
</dbReference>
<protein>
    <submittedName>
        <fullName evidence="10">Carboxyl-terminal protease</fullName>
    </submittedName>
</protein>
<dbReference type="SMART" id="SM00228">
    <property type="entry name" value="PDZ"/>
    <property type="match status" value="1"/>
</dbReference>
<evidence type="ECO:0000256" key="4">
    <source>
        <dbReference type="ARBA" id="ARBA00022825"/>
    </source>
</evidence>
<feature type="transmembrane region" description="Helical" evidence="7">
    <location>
        <begin position="12"/>
        <end position="34"/>
    </location>
</feature>
<dbReference type="InterPro" id="IPR055210">
    <property type="entry name" value="CtpA/B_N"/>
</dbReference>
<evidence type="ECO:0000313" key="10">
    <source>
        <dbReference type="EMBL" id="ABV84572.1"/>
    </source>
</evidence>
<keyword evidence="7" id="KW-0812">Transmembrane</keyword>
<dbReference type="GO" id="GO:0008236">
    <property type="term" value="F:serine-type peptidase activity"/>
    <property type="evidence" value="ECO:0007669"/>
    <property type="project" value="UniProtKB-KW"/>
</dbReference>
<feature type="domain" description="Tail specific protease" evidence="9">
    <location>
        <begin position="211"/>
        <end position="404"/>
    </location>
</feature>
<evidence type="ECO:0000256" key="3">
    <source>
        <dbReference type="ARBA" id="ARBA00022801"/>
    </source>
</evidence>
<dbReference type="InterPro" id="IPR005151">
    <property type="entry name" value="Tail-specific_protease"/>
</dbReference>
<dbReference type="InterPro" id="IPR004447">
    <property type="entry name" value="Peptidase_S41A"/>
</dbReference>
<dbReference type="InterPro" id="IPR001478">
    <property type="entry name" value="PDZ"/>
</dbReference>
<evidence type="ECO:0000256" key="5">
    <source>
        <dbReference type="RuleBase" id="RU004404"/>
    </source>
</evidence>
<keyword evidence="11" id="KW-1185">Reference proteome</keyword>
<evidence type="ECO:0000256" key="2">
    <source>
        <dbReference type="ARBA" id="ARBA00022670"/>
    </source>
</evidence>
<dbReference type="KEGG" id="rms:RMA_0316"/>
<dbReference type="Pfam" id="PF00595">
    <property type="entry name" value="PDZ"/>
    <property type="match status" value="1"/>
</dbReference>
<dbReference type="CDD" id="cd07560">
    <property type="entry name" value="Peptidase_S41_CPP"/>
    <property type="match status" value="1"/>
</dbReference>
<evidence type="ECO:0000259" key="8">
    <source>
        <dbReference type="SMART" id="SM00228"/>
    </source>
</evidence>
<keyword evidence="7" id="KW-1133">Transmembrane helix</keyword>
<dbReference type="GO" id="GO:0006508">
    <property type="term" value="P:proteolysis"/>
    <property type="evidence" value="ECO:0007669"/>
    <property type="project" value="UniProtKB-KW"/>
</dbReference>
<feature type="domain" description="PDZ" evidence="8">
    <location>
        <begin position="138"/>
        <end position="209"/>
    </location>
</feature>
<dbReference type="Pfam" id="PF03572">
    <property type="entry name" value="Peptidase_S41"/>
    <property type="match status" value="1"/>
</dbReference>
<dbReference type="SUPFAM" id="SSF50156">
    <property type="entry name" value="PDZ domain-like"/>
    <property type="match status" value="1"/>
</dbReference>
<sequence length="492" mass="55225">MVIARSRRRHGNLVKYPEIASSNYFVIFLAMTFYLKNTHIWSIMLLRLIITLFFIINSICAFAEGEKETENKISNQEAYKQFQDVFERIEKDYVQVPDRQKMIDEAINGMLNSLDPHSSYYTDEDLEDIFTFTKGEFGGIGVEIMYDSGAIKIISPIDDLSAFKAGLKGGDYIVGVNDELVSTLGPNKAIKEMRGTPGTKVKLLIIKEEEAKPQELELTREIVKIKPIKAHLEKNNIAYIRITTFNESTISELKAAVKKLKTESKDDLKGIILDLRNNAGGILDQAIAVSDYFIDSGVIVTTKGRTTSSNSETKANEFSLKAPKVPMIVLINGNSASASEIVAGALQDHKRAIILGTKSFGKGSVQALTQINSRAAVKLTISKYYTPSGRSIQAEGIEPDILIEPAKVEYPEVKKIDKRFSESSLKNYLKNDNEKNKDSTKETKAKNNKQEENELSELYKKDYQFARAYDVITGLIINKKLETKEKVKQEDK</sequence>
<evidence type="ECO:0000256" key="1">
    <source>
        <dbReference type="ARBA" id="ARBA00009179"/>
    </source>
</evidence>
<dbReference type="CDD" id="cd06782">
    <property type="entry name" value="cpPDZ_CPP-like"/>
    <property type="match status" value="1"/>
</dbReference>
<keyword evidence="2 5" id="KW-0645">Protease</keyword>
<feature type="compositionally biased region" description="Basic and acidic residues" evidence="6">
    <location>
        <begin position="429"/>
        <end position="453"/>
    </location>
</feature>
<dbReference type="Pfam" id="PF22694">
    <property type="entry name" value="CtpB_N-like"/>
    <property type="match status" value="1"/>
</dbReference>
<evidence type="ECO:0000259" key="9">
    <source>
        <dbReference type="SMART" id="SM00245"/>
    </source>
</evidence>
<accession>A8F0Y6</accession>
<keyword evidence="3 5" id="KW-0378">Hydrolase</keyword>
<evidence type="ECO:0000256" key="6">
    <source>
        <dbReference type="SAM" id="MobiDB-lite"/>
    </source>
</evidence>
<dbReference type="MEROPS" id="S41.004"/>
<dbReference type="Gene3D" id="2.30.42.10">
    <property type="match status" value="1"/>
</dbReference>
<comment type="similarity">
    <text evidence="1 5">Belongs to the peptidase S41A family.</text>
</comment>
<feature type="region of interest" description="Disordered" evidence="6">
    <location>
        <begin position="427"/>
        <end position="453"/>
    </location>
</feature>
<dbReference type="GO" id="GO:0007165">
    <property type="term" value="P:signal transduction"/>
    <property type="evidence" value="ECO:0007669"/>
    <property type="project" value="TreeGrafter"/>
</dbReference>
<dbReference type="GO" id="GO:0030288">
    <property type="term" value="C:outer membrane-bounded periplasmic space"/>
    <property type="evidence" value="ECO:0007669"/>
    <property type="project" value="TreeGrafter"/>
</dbReference>
<gene>
    <name evidence="10" type="primary">ctp</name>
    <name evidence="10" type="ordered locus">RMA_0316</name>
</gene>
<dbReference type="GO" id="GO:0004175">
    <property type="term" value="F:endopeptidase activity"/>
    <property type="evidence" value="ECO:0007669"/>
    <property type="project" value="TreeGrafter"/>
</dbReference>
<dbReference type="EMBL" id="CP000683">
    <property type="protein sequence ID" value="ABV84572.1"/>
    <property type="molecule type" value="Genomic_DNA"/>
</dbReference>
<dbReference type="SMART" id="SM00245">
    <property type="entry name" value="TSPc"/>
    <property type="match status" value="1"/>
</dbReference>
<dbReference type="InterPro" id="IPR029045">
    <property type="entry name" value="ClpP/crotonase-like_dom_sf"/>
</dbReference>
<dbReference type="HOGENOM" id="CLU_017295_1_1_5"/>
<name>A8F0Y6_RICM5</name>
<feature type="transmembrane region" description="Helical" evidence="7">
    <location>
        <begin position="40"/>
        <end position="63"/>
    </location>
</feature>
<organism evidence="10 11">
    <name type="scientific">Rickettsia massiliae (strain Mtu5)</name>
    <dbReference type="NCBI Taxonomy" id="416276"/>
    <lineage>
        <taxon>Bacteria</taxon>
        <taxon>Pseudomonadati</taxon>
        <taxon>Pseudomonadota</taxon>
        <taxon>Alphaproteobacteria</taxon>
        <taxon>Rickettsiales</taxon>
        <taxon>Rickettsiaceae</taxon>
        <taxon>Rickettsieae</taxon>
        <taxon>Rickettsia</taxon>
        <taxon>spotted fever group</taxon>
    </lineage>
</organism>
<proteinExistence type="inferred from homology"/>